<dbReference type="PROSITE" id="PS00584">
    <property type="entry name" value="PFKB_KINASES_2"/>
    <property type="match status" value="1"/>
</dbReference>
<keyword evidence="9" id="KW-1185">Reference proteome</keyword>
<dbReference type="PIRSF" id="PIRSF000535">
    <property type="entry name" value="1PFK/6PFK/LacC"/>
    <property type="match status" value="1"/>
</dbReference>
<evidence type="ECO:0000256" key="2">
    <source>
        <dbReference type="ARBA" id="ARBA00022679"/>
    </source>
</evidence>
<evidence type="ECO:0000256" key="3">
    <source>
        <dbReference type="ARBA" id="ARBA00022741"/>
    </source>
</evidence>
<dbReference type="EC" id="2.7.1.144" evidence="8"/>
<dbReference type="Gene3D" id="3.40.1190.20">
    <property type="match status" value="1"/>
</dbReference>
<keyword evidence="4 8" id="KW-0418">Kinase</keyword>
<evidence type="ECO:0000256" key="5">
    <source>
        <dbReference type="ARBA" id="ARBA00022840"/>
    </source>
</evidence>
<dbReference type="EMBL" id="CP019082">
    <property type="protein sequence ID" value="APW59959.1"/>
    <property type="molecule type" value="Genomic_DNA"/>
</dbReference>
<dbReference type="OrthoDB" id="9801219at2"/>
<dbReference type="Pfam" id="PF00294">
    <property type="entry name" value="PfkB"/>
    <property type="match status" value="1"/>
</dbReference>
<dbReference type="PANTHER" id="PTHR46566:SF2">
    <property type="entry name" value="ATP-DEPENDENT 6-PHOSPHOFRUCTOKINASE ISOZYME 2"/>
    <property type="match status" value="1"/>
</dbReference>
<evidence type="ECO:0000256" key="1">
    <source>
        <dbReference type="ARBA" id="ARBA00010688"/>
    </source>
</evidence>
<dbReference type="InterPro" id="IPR002173">
    <property type="entry name" value="Carboh/pur_kinase_PfkB_CS"/>
</dbReference>
<comment type="similarity">
    <text evidence="1">Belongs to the carbohydrate kinase PfkB family.</text>
</comment>
<keyword evidence="5" id="KW-0067">ATP-binding</keyword>
<dbReference type="AlphaFoldDB" id="A0A1U7CM15"/>
<dbReference type="InterPro" id="IPR011611">
    <property type="entry name" value="PfkB_dom"/>
</dbReference>
<dbReference type="KEGG" id="pbor:BSF38_01420"/>
<name>A0A1U7CM15_9BACT</name>
<evidence type="ECO:0000313" key="8">
    <source>
        <dbReference type="EMBL" id="APW59959.1"/>
    </source>
</evidence>
<reference evidence="9" key="1">
    <citation type="submission" date="2016-12" db="EMBL/GenBank/DDBJ databases">
        <title>Comparative genomics of four Isosphaeraceae planctomycetes: a common pool of plasmids and glycoside hydrolase genes.</title>
        <authorList>
            <person name="Ivanova A."/>
        </authorList>
    </citation>
    <scope>NUCLEOTIDE SEQUENCE [LARGE SCALE GENOMIC DNA]</scope>
    <source>
        <strain evidence="9">PX4</strain>
    </source>
</reference>
<evidence type="ECO:0000256" key="4">
    <source>
        <dbReference type="ARBA" id="ARBA00022777"/>
    </source>
</evidence>
<dbReference type="Proteomes" id="UP000186309">
    <property type="component" value="Chromosome"/>
</dbReference>
<gene>
    <name evidence="8" type="primary">lacC</name>
    <name evidence="8" type="ORF">BSF38_01420</name>
</gene>
<dbReference type="GO" id="GO:0009024">
    <property type="term" value="F:tagatose-6-phosphate kinase activity"/>
    <property type="evidence" value="ECO:0007669"/>
    <property type="project" value="UniProtKB-EC"/>
</dbReference>
<proteinExistence type="inferred from homology"/>
<evidence type="ECO:0000256" key="6">
    <source>
        <dbReference type="PIRNR" id="PIRNR000535"/>
    </source>
</evidence>
<evidence type="ECO:0000313" key="9">
    <source>
        <dbReference type="Proteomes" id="UP000186309"/>
    </source>
</evidence>
<accession>A0A1U7CM15</accession>
<sequence length="312" mass="33006">MILCVTLNPCLDKTLTTPAWKPGDSVRGLSVREVVGGKGNNVARALKRLGRSARPVTFLGGSVGETCRAMLKQDDGLDLIAIETEAPTRVILTVLTQGTTDQTAFFDPDPKIQPEEAKALTARVEKSLALPDVEALTLSGSSPSAATHSLYSDLIGLAHARGIPVFLDTYGPALEAIGAFWPTAIQLNRREAAGRLRKPSVTDADVLGLLADWRGRGVTCGIVTDGPDPVLIQYEDRQYRAAPPSIEVVNPIGSGDSMLAGLVDGWLTGGEPETIVRHAIACAAANASVWDAGAVDPETVERLEAEIKLEPI</sequence>
<dbReference type="GO" id="GO:0005975">
    <property type="term" value="P:carbohydrate metabolic process"/>
    <property type="evidence" value="ECO:0007669"/>
    <property type="project" value="InterPro"/>
</dbReference>
<dbReference type="PROSITE" id="PS00583">
    <property type="entry name" value="PFKB_KINASES_1"/>
    <property type="match status" value="1"/>
</dbReference>
<protein>
    <submittedName>
        <fullName evidence="8">Tagatose-6-phosphate kinase</fullName>
        <ecNumber evidence="8">2.7.1.144</ecNumber>
    </submittedName>
</protein>
<dbReference type="STRING" id="1387353.BSF38_01420"/>
<dbReference type="GO" id="GO:0005524">
    <property type="term" value="F:ATP binding"/>
    <property type="evidence" value="ECO:0007669"/>
    <property type="project" value="UniProtKB-KW"/>
</dbReference>
<dbReference type="PANTHER" id="PTHR46566">
    <property type="entry name" value="1-PHOSPHOFRUCTOKINASE-RELATED"/>
    <property type="match status" value="1"/>
</dbReference>
<dbReference type="InterPro" id="IPR017583">
    <property type="entry name" value="Tagatose/fructose_Pkinase"/>
</dbReference>
<keyword evidence="2 6" id="KW-0808">Transferase</keyword>
<keyword evidence="3" id="KW-0547">Nucleotide-binding</keyword>
<feature type="domain" description="Carbohydrate kinase PfkB" evidence="7">
    <location>
        <begin position="10"/>
        <end position="289"/>
    </location>
</feature>
<dbReference type="SUPFAM" id="SSF53613">
    <property type="entry name" value="Ribokinase-like"/>
    <property type="match status" value="1"/>
</dbReference>
<evidence type="ECO:0000259" key="7">
    <source>
        <dbReference type="Pfam" id="PF00294"/>
    </source>
</evidence>
<dbReference type="InterPro" id="IPR029056">
    <property type="entry name" value="Ribokinase-like"/>
</dbReference>
<organism evidence="8 9">
    <name type="scientific">Paludisphaera borealis</name>
    <dbReference type="NCBI Taxonomy" id="1387353"/>
    <lineage>
        <taxon>Bacteria</taxon>
        <taxon>Pseudomonadati</taxon>
        <taxon>Planctomycetota</taxon>
        <taxon>Planctomycetia</taxon>
        <taxon>Isosphaerales</taxon>
        <taxon>Isosphaeraceae</taxon>
        <taxon>Paludisphaera</taxon>
    </lineage>
</organism>